<dbReference type="PRINTS" id="PR00364">
    <property type="entry name" value="DISEASERSIST"/>
</dbReference>
<dbReference type="GO" id="GO:0006355">
    <property type="term" value="P:regulation of DNA-templated transcription"/>
    <property type="evidence" value="ECO:0007669"/>
    <property type="project" value="InterPro"/>
</dbReference>
<dbReference type="InterPro" id="IPR042197">
    <property type="entry name" value="Apaf_helical"/>
</dbReference>
<protein>
    <recommendedName>
        <fullName evidence="6">OmpR/PhoB-type domain-containing protein</fullName>
    </recommendedName>
</protein>
<dbReference type="PROSITE" id="PS51755">
    <property type="entry name" value="OMPR_PHOB"/>
    <property type="match status" value="1"/>
</dbReference>
<keyword evidence="8" id="KW-1185">Reference proteome</keyword>
<dbReference type="PANTHER" id="PTHR35807:SF1">
    <property type="entry name" value="TRANSCRIPTIONAL REGULATOR REDD"/>
    <property type="match status" value="1"/>
</dbReference>
<dbReference type="InterPro" id="IPR005158">
    <property type="entry name" value="BTAD"/>
</dbReference>
<keyword evidence="3 5" id="KW-0238">DNA-binding</keyword>
<feature type="DNA-binding region" description="OmpR/PhoB-type" evidence="5">
    <location>
        <begin position="1"/>
        <end position="89"/>
    </location>
</feature>
<evidence type="ECO:0000313" key="7">
    <source>
        <dbReference type="EMBL" id="OJF12654.1"/>
    </source>
</evidence>
<evidence type="ECO:0000259" key="6">
    <source>
        <dbReference type="PROSITE" id="PS51755"/>
    </source>
</evidence>
<dbReference type="RefSeq" id="WP_071806766.1">
    <property type="nucleotide sequence ID" value="NZ_MEIA01000206.1"/>
</dbReference>
<dbReference type="InterPro" id="IPR036388">
    <property type="entry name" value="WH-like_DNA-bd_sf"/>
</dbReference>
<dbReference type="InterPro" id="IPR011990">
    <property type="entry name" value="TPR-like_helical_dom_sf"/>
</dbReference>
<dbReference type="SUPFAM" id="SSF46894">
    <property type="entry name" value="C-terminal effector domain of the bipartite response regulators"/>
    <property type="match status" value="1"/>
</dbReference>
<dbReference type="GO" id="GO:0043531">
    <property type="term" value="F:ADP binding"/>
    <property type="evidence" value="ECO:0007669"/>
    <property type="project" value="InterPro"/>
</dbReference>
<sequence length="982" mass="107800">MRFGILGPLTITDGDVEVAVTAGRDRTVLAMLLLHEGRIVSLHELIDAVWENDPPATARGQLQTCVSRLRRLLAPGVIRTDPAGYGIVLVAHELDLHLFIRLTTRARSGDTPEGRAAALFRQALALWRGSALAGLEAPAVRGLAAVLDEEYGATVEEWIDFELAAGHAREIVGELTGLVERHPLRERLRAQLMLALHRLGRQADALAEYRRARALLREELGIEPGPLLRDVHRRILQGEMTREPVAEQPATPVNRLPRAVEDFTGRAEVITRLLGAAARTNVLVIDGMAGSGKTTLAVQLAAKLRTDYADGQLFLDLQGHSERDPLTPGAALVALLRQLGLEPGRIPPDVDGRAALWQSELMKRRVVVVLDNAASSAQIGPLLPSGTTCLCLVTSRRRLLGLDGGHTESLPVLAEREALGLLRSIVGDRVAHEPDAARELVRRCGRLPLAIRLAGARLAHRPRWAVADLVRRLDEAVLPELAAENRTVASAFALSYGQLIEPARRLFRLLGLHPAGRFGAVSAAALGDLPLRDAQDLLDELVDMHLVEEPDPDRYRLHDLVRQYAATLADALSERERHASVSGLVDLHLYAAARLNGPGETESATQDYPTAPALRPDLVERAVTDLDWLEEQRPLLRALVRAAAAIGEPERAWLLARVSWPFLYHRNYYDDLVAVLGEAITVAEQAGDERGVALLSNYVASALYRTGRYHEALQRLSIMLEYQTRTGNVRGEARVRANIAGPLMRLGRPGEAIGHTQLARRTWQKLGYGRNLAARNVDLASLYNECGRYEEALRHARMGLQLAAELRFDRLVGLCLRNIGHARTGLGHVDAADRVLNTALRLFRQDGMRSEECQVLRILGLVEQRRGRWERSVESFLSALAVAREVGHAPAVALISNDLGAVLFAMGDVSGAMQLHRDALAIARRIGYALEEGRASHGLGACLVEDDPDAARRYWQQALALFDRMDFAAKDEVARRLAGLDR</sequence>
<dbReference type="Gene3D" id="3.40.50.300">
    <property type="entry name" value="P-loop containing nucleotide triphosphate hydrolases"/>
    <property type="match status" value="1"/>
</dbReference>
<name>A0A1K0GK51_9ACTN</name>
<dbReference type="InterPro" id="IPR019734">
    <property type="entry name" value="TPR_rpt"/>
</dbReference>
<dbReference type="InterPro" id="IPR016032">
    <property type="entry name" value="Sig_transdc_resp-reg_C-effctor"/>
</dbReference>
<dbReference type="SMART" id="SM00862">
    <property type="entry name" value="Trans_reg_C"/>
    <property type="match status" value="1"/>
</dbReference>
<keyword evidence="4" id="KW-0804">Transcription</keyword>
<comment type="similarity">
    <text evidence="1">Belongs to the AfsR/DnrI/RedD regulatory family.</text>
</comment>
<dbReference type="InterPro" id="IPR051677">
    <property type="entry name" value="AfsR-DnrI-RedD_regulator"/>
</dbReference>
<dbReference type="InterPro" id="IPR001867">
    <property type="entry name" value="OmpR/PhoB-type_DNA-bd"/>
</dbReference>
<organism evidence="7 8">
    <name type="scientific">Couchioplanes caeruleus subsp. caeruleus</name>
    <dbReference type="NCBI Taxonomy" id="56427"/>
    <lineage>
        <taxon>Bacteria</taxon>
        <taxon>Bacillati</taxon>
        <taxon>Actinomycetota</taxon>
        <taxon>Actinomycetes</taxon>
        <taxon>Micromonosporales</taxon>
        <taxon>Micromonosporaceae</taxon>
        <taxon>Couchioplanes</taxon>
    </lineage>
</organism>
<evidence type="ECO:0000256" key="5">
    <source>
        <dbReference type="PROSITE-ProRule" id="PRU01091"/>
    </source>
</evidence>
<dbReference type="GO" id="GO:0000160">
    <property type="term" value="P:phosphorelay signal transduction system"/>
    <property type="evidence" value="ECO:0007669"/>
    <property type="project" value="InterPro"/>
</dbReference>
<dbReference type="AlphaFoldDB" id="A0A1K0GK51"/>
<dbReference type="SUPFAM" id="SSF52540">
    <property type="entry name" value="P-loop containing nucleoside triphosphate hydrolases"/>
    <property type="match status" value="1"/>
</dbReference>
<dbReference type="Pfam" id="PF13424">
    <property type="entry name" value="TPR_12"/>
    <property type="match status" value="1"/>
</dbReference>
<reference evidence="7 8" key="1">
    <citation type="submission" date="2016-09" db="EMBL/GenBank/DDBJ databases">
        <title>Couchioplanes caeruleus draft genome sequence.</title>
        <authorList>
            <person name="Sheehan J."/>
            <person name="Caffrey P."/>
        </authorList>
    </citation>
    <scope>NUCLEOTIDE SEQUENCE [LARGE SCALE GENOMIC DNA]</scope>
    <source>
        <strain evidence="7 8">DSM 43634</strain>
    </source>
</reference>
<evidence type="ECO:0000256" key="1">
    <source>
        <dbReference type="ARBA" id="ARBA00005820"/>
    </source>
</evidence>
<dbReference type="GO" id="GO:0003677">
    <property type="term" value="F:DNA binding"/>
    <property type="evidence" value="ECO:0007669"/>
    <property type="project" value="UniProtKB-UniRule"/>
</dbReference>
<dbReference type="EMBL" id="MEIA01000206">
    <property type="protein sequence ID" value="OJF12654.1"/>
    <property type="molecule type" value="Genomic_DNA"/>
</dbReference>
<dbReference type="SUPFAM" id="SSF48452">
    <property type="entry name" value="TPR-like"/>
    <property type="match status" value="3"/>
</dbReference>
<evidence type="ECO:0000313" key="8">
    <source>
        <dbReference type="Proteomes" id="UP000182486"/>
    </source>
</evidence>
<evidence type="ECO:0000256" key="2">
    <source>
        <dbReference type="ARBA" id="ARBA00023015"/>
    </source>
</evidence>
<feature type="domain" description="OmpR/PhoB-type" evidence="6">
    <location>
        <begin position="1"/>
        <end position="89"/>
    </location>
</feature>
<dbReference type="Gene3D" id="1.25.40.10">
    <property type="entry name" value="Tetratricopeptide repeat domain"/>
    <property type="match status" value="3"/>
</dbReference>
<dbReference type="CDD" id="cd15831">
    <property type="entry name" value="BTAD"/>
    <property type="match status" value="1"/>
</dbReference>
<accession>A0A1K0GK51</accession>
<dbReference type="Proteomes" id="UP000182486">
    <property type="component" value="Unassembled WGS sequence"/>
</dbReference>
<evidence type="ECO:0000256" key="4">
    <source>
        <dbReference type="ARBA" id="ARBA00023163"/>
    </source>
</evidence>
<dbReference type="Pfam" id="PF00486">
    <property type="entry name" value="Trans_reg_C"/>
    <property type="match status" value="1"/>
</dbReference>
<dbReference type="InterPro" id="IPR027417">
    <property type="entry name" value="P-loop_NTPase"/>
</dbReference>
<comment type="caution">
    <text evidence="7">The sequence shown here is derived from an EMBL/GenBank/DDBJ whole genome shotgun (WGS) entry which is preliminary data.</text>
</comment>
<dbReference type="PANTHER" id="PTHR35807">
    <property type="entry name" value="TRANSCRIPTIONAL REGULATOR REDD-RELATED"/>
    <property type="match status" value="1"/>
</dbReference>
<gene>
    <name evidence="7" type="ORF">BG844_19485</name>
</gene>
<dbReference type="SMART" id="SM00028">
    <property type="entry name" value="TPR"/>
    <property type="match status" value="6"/>
</dbReference>
<dbReference type="Pfam" id="PF03704">
    <property type="entry name" value="BTAD"/>
    <property type="match status" value="1"/>
</dbReference>
<dbReference type="Gene3D" id="1.10.10.10">
    <property type="entry name" value="Winged helix-like DNA-binding domain superfamily/Winged helix DNA-binding domain"/>
    <property type="match status" value="1"/>
</dbReference>
<proteinExistence type="inferred from homology"/>
<dbReference type="SMART" id="SM01043">
    <property type="entry name" value="BTAD"/>
    <property type="match status" value="1"/>
</dbReference>
<dbReference type="Gene3D" id="1.10.8.430">
    <property type="entry name" value="Helical domain of apoptotic protease-activating factors"/>
    <property type="match status" value="1"/>
</dbReference>
<evidence type="ECO:0000256" key="3">
    <source>
        <dbReference type="ARBA" id="ARBA00023125"/>
    </source>
</evidence>
<keyword evidence="2" id="KW-0805">Transcription regulation</keyword>